<evidence type="ECO:0000313" key="4">
    <source>
        <dbReference type="Proteomes" id="UP000886595"/>
    </source>
</evidence>
<reference evidence="3 4" key="1">
    <citation type="submission" date="2020-02" db="EMBL/GenBank/DDBJ databases">
        <authorList>
            <person name="Ma Q."/>
            <person name="Huang Y."/>
            <person name="Song X."/>
            <person name="Pei D."/>
        </authorList>
    </citation>
    <scope>NUCLEOTIDE SEQUENCE [LARGE SCALE GENOMIC DNA]</scope>
    <source>
        <strain evidence="3">Sxm20200214</strain>
        <tissue evidence="3">Leaf</tissue>
    </source>
</reference>
<dbReference type="AlphaFoldDB" id="A0A8X7VK11"/>
<dbReference type="Proteomes" id="UP000886595">
    <property type="component" value="Unassembled WGS sequence"/>
</dbReference>
<protein>
    <submittedName>
        <fullName evidence="3">Uncharacterized protein</fullName>
    </submittedName>
</protein>
<name>A0A8X7VK11_BRACI</name>
<dbReference type="EMBL" id="JAAMPC010000005">
    <property type="protein sequence ID" value="KAG2312651.1"/>
    <property type="molecule type" value="Genomic_DNA"/>
</dbReference>
<gene>
    <name evidence="3" type="ORF">Bca52824_024208</name>
</gene>
<evidence type="ECO:0000256" key="1">
    <source>
        <dbReference type="SAM" id="Coils"/>
    </source>
</evidence>
<feature type="coiled-coil region" evidence="1">
    <location>
        <begin position="90"/>
        <end position="117"/>
    </location>
</feature>
<evidence type="ECO:0000256" key="2">
    <source>
        <dbReference type="SAM" id="MobiDB-lite"/>
    </source>
</evidence>
<sequence>MQIRRHRYLLLQQKDEPRKTRTTGPETMVVVAMALRLLCSRSLGKKEEDRFSSETREEMKIQGRWRGRGDGDEEKKKSFYDRVGCKDQRIKELQGAIAEMKEKMALLKEKFSKEELSKLEDALGSRTNSHERVRRHFLINLHSSLMGHEDLDGGGRRRRGSYVL</sequence>
<accession>A0A8X7VK11</accession>
<feature type="region of interest" description="Disordered" evidence="2">
    <location>
        <begin position="48"/>
        <end position="76"/>
    </location>
</feature>
<proteinExistence type="predicted"/>
<keyword evidence="1" id="KW-0175">Coiled coil</keyword>
<keyword evidence="4" id="KW-1185">Reference proteome</keyword>
<evidence type="ECO:0000313" key="3">
    <source>
        <dbReference type="EMBL" id="KAG2312651.1"/>
    </source>
</evidence>
<comment type="caution">
    <text evidence="3">The sequence shown here is derived from an EMBL/GenBank/DDBJ whole genome shotgun (WGS) entry which is preliminary data.</text>
</comment>
<organism evidence="3 4">
    <name type="scientific">Brassica carinata</name>
    <name type="common">Ethiopian mustard</name>
    <name type="synonym">Abyssinian cabbage</name>
    <dbReference type="NCBI Taxonomy" id="52824"/>
    <lineage>
        <taxon>Eukaryota</taxon>
        <taxon>Viridiplantae</taxon>
        <taxon>Streptophyta</taxon>
        <taxon>Embryophyta</taxon>
        <taxon>Tracheophyta</taxon>
        <taxon>Spermatophyta</taxon>
        <taxon>Magnoliopsida</taxon>
        <taxon>eudicotyledons</taxon>
        <taxon>Gunneridae</taxon>
        <taxon>Pentapetalae</taxon>
        <taxon>rosids</taxon>
        <taxon>malvids</taxon>
        <taxon>Brassicales</taxon>
        <taxon>Brassicaceae</taxon>
        <taxon>Brassiceae</taxon>
        <taxon>Brassica</taxon>
    </lineage>
</organism>